<evidence type="ECO:0000313" key="2">
    <source>
        <dbReference type="EMBL" id="AYM86556.1"/>
    </source>
</evidence>
<feature type="transmembrane region" description="Helical" evidence="1">
    <location>
        <begin position="72"/>
        <end position="93"/>
    </location>
</feature>
<keyword evidence="1" id="KW-1133">Transmembrane helix</keyword>
<evidence type="ECO:0000313" key="3">
    <source>
        <dbReference type="Proteomes" id="UP000279995"/>
    </source>
</evidence>
<feature type="transmembrane region" description="Helical" evidence="1">
    <location>
        <begin position="99"/>
        <end position="119"/>
    </location>
</feature>
<name>A0AAD0U032_9GAMM</name>
<dbReference type="AlphaFoldDB" id="A0AAD0U032"/>
<feature type="transmembrane region" description="Helical" evidence="1">
    <location>
        <begin position="45"/>
        <end position="65"/>
    </location>
</feature>
<feature type="transmembrane region" description="Helical" evidence="1">
    <location>
        <begin position="17"/>
        <end position="39"/>
    </location>
</feature>
<dbReference type="Proteomes" id="UP000279995">
    <property type="component" value="Chromosome I"/>
</dbReference>
<dbReference type="EMBL" id="CP033065">
    <property type="protein sequence ID" value="AYM86556.1"/>
    <property type="molecule type" value="Genomic_DNA"/>
</dbReference>
<keyword evidence="1" id="KW-0472">Membrane</keyword>
<sequence length="128" mass="13960">MSKEANLTTSQRLVKHVLLWIVFGYCYQSAINLLIKMAADAQPDATLITAFVYGIGFNVLTAHLITKYDTHWPVIGAAFIALVGLVLVPLVLFGSGGLLAWPLLVGFLFSLPLCSYIVGKIKVKHSKN</sequence>
<reference evidence="2 3" key="1">
    <citation type="submission" date="2018-10" db="EMBL/GenBank/DDBJ databases">
        <title>Complete Genome Sequence and Transcriptomic Profiles of a Marine Bacterium, Pseudoalteromonas agarivorans Hao 2018.</title>
        <authorList>
            <person name="Hao L."/>
        </authorList>
    </citation>
    <scope>NUCLEOTIDE SEQUENCE [LARGE SCALE GENOMIC DNA]</scope>
    <source>
        <strain evidence="2 3">Hao 2018</strain>
    </source>
</reference>
<evidence type="ECO:0000256" key="1">
    <source>
        <dbReference type="SAM" id="Phobius"/>
    </source>
</evidence>
<gene>
    <name evidence="2" type="ORF">D9T18_07470</name>
</gene>
<dbReference type="RefSeq" id="WP_029772511.1">
    <property type="nucleotide sequence ID" value="NZ_CP033065.1"/>
</dbReference>
<organism evidence="2 3">
    <name type="scientific">Pseudoalteromonas agarivorans</name>
    <dbReference type="NCBI Taxonomy" id="176102"/>
    <lineage>
        <taxon>Bacteria</taxon>
        <taxon>Pseudomonadati</taxon>
        <taxon>Pseudomonadota</taxon>
        <taxon>Gammaproteobacteria</taxon>
        <taxon>Alteromonadales</taxon>
        <taxon>Pseudoalteromonadaceae</taxon>
        <taxon>Pseudoalteromonas</taxon>
    </lineage>
</organism>
<keyword evidence="1" id="KW-0812">Transmembrane</keyword>
<protein>
    <submittedName>
        <fullName evidence="2">Uncharacterized protein</fullName>
    </submittedName>
</protein>
<proteinExistence type="predicted"/>
<accession>A0AAD0U032</accession>